<organism evidence="1 2">
    <name type="scientific">Symbiodinium natans</name>
    <dbReference type="NCBI Taxonomy" id="878477"/>
    <lineage>
        <taxon>Eukaryota</taxon>
        <taxon>Sar</taxon>
        <taxon>Alveolata</taxon>
        <taxon>Dinophyceae</taxon>
        <taxon>Suessiales</taxon>
        <taxon>Symbiodiniaceae</taxon>
        <taxon>Symbiodinium</taxon>
    </lineage>
</organism>
<keyword evidence="2" id="KW-1185">Reference proteome</keyword>
<dbReference type="Proteomes" id="UP000604046">
    <property type="component" value="Unassembled WGS sequence"/>
</dbReference>
<sequence length="100" mass="10975">MAETLEKGLCRGGRASSRVASQTMLLAASSMFRGQLLQLLWRRGEGIRPLTAFAHKIGEPEQTWVDTFSRGYQARAGEGGRLKKAGTFRTPLNDGWGHLA</sequence>
<name>A0A812QVS1_9DINO</name>
<reference evidence="1" key="1">
    <citation type="submission" date="2021-02" db="EMBL/GenBank/DDBJ databases">
        <authorList>
            <person name="Dougan E. K."/>
            <person name="Rhodes N."/>
            <person name="Thang M."/>
            <person name="Chan C."/>
        </authorList>
    </citation>
    <scope>NUCLEOTIDE SEQUENCE</scope>
</reference>
<gene>
    <name evidence="1" type="primary">Znfx1</name>
    <name evidence="1" type="ORF">SNAT2548_LOCUS22130</name>
</gene>
<dbReference type="AlphaFoldDB" id="A0A812QVS1"/>
<protein>
    <submittedName>
        <fullName evidence="1">Znfx1 protein</fullName>
    </submittedName>
</protein>
<evidence type="ECO:0000313" key="1">
    <source>
        <dbReference type="EMBL" id="CAE7406776.1"/>
    </source>
</evidence>
<comment type="caution">
    <text evidence="1">The sequence shown here is derived from an EMBL/GenBank/DDBJ whole genome shotgun (WGS) entry which is preliminary data.</text>
</comment>
<evidence type="ECO:0000313" key="2">
    <source>
        <dbReference type="Proteomes" id="UP000604046"/>
    </source>
</evidence>
<proteinExistence type="predicted"/>
<accession>A0A812QVS1</accession>
<dbReference type="EMBL" id="CAJNDS010002275">
    <property type="protein sequence ID" value="CAE7406776.1"/>
    <property type="molecule type" value="Genomic_DNA"/>
</dbReference>